<dbReference type="RefSeq" id="WP_046152258.1">
    <property type="nucleotide sequence ID" value="NZ_CADFGU010000005.1"/>
</dbReference>
<keyword evidence="5" id="KW-0406">Ion transport</keyword>
<dbReference type="Proteomes" id="UP000033618">
    <property type="component" value="Unassembled WGS sequence"/>
</dbReference>
<dbReference type="InterPro" id="IPR050794">
    <property type="entry name" value="CPA2_transporter"/>
</dbReference>
<feature type="transmembrane region" description="Helical" evidence="7">
    <location>
        <begin position="141"/>
        <end position="163"/>
    </location>
</feature>
<gene>
    <name evidence="9" type="ORF">WM40_04410</name>
</gene>
<dbReference type="EMBL" id="LAQU01000003">
    <property type="protein sequence ID" value="KKB64661.1"/>
    <property type="molecule type" value="Genomic_DNA"/>
</dbReference>
<dbReference type="PANTHER" id="PTHR32468:SF0">
    <property type="entry name" value="K(+)_H(+) ANTIPORTER 1"/>
    <property type="match status" value="1"/>
</dbReference>
<comment type="subcellular location">
    <subcellularLocation>
        <location evidence="1">Membrane</location>
        <topology evidence="1">Multi-pass membrane protein</topology>
    </subcellularLocation>
</comment>
<evidence type="ECO:0000256" key="1">
    <source>
        <dbReference type="ARBA" id="ARBA00004141"/>
    </source>
</evidence>
<feature type="transmembrane region" description="Helical" evidence="7">
    <location>
        <begin position="310"/>
        <end position="337"/>
    </location>
</feature>
<evidence type="ECO:0000256" key="3">
    <source>
        <dbReference type="ARBA" id="ARBA00022692"/>
    </source>
</evidence>
<evidence type="ECO:0000256" key="4">
    <source>
        <dbReference type="ARBA" id="ARBA00022989"/>
    </source>
</evidence>
<evidence type="ECO:0000256" key="6">
    <source>
        <dbReference type="ARBA" id="ARBA00023136"/>
    </source>
</evidence>
<dbReference type="Pfam" id="PF00999">
    <property type="entry name" value="Na_H_Exchanger"/>
    <property type="match status" value="1"/>
</dbReference>
<dbReference type="PATRIC" id="fig|28092.6.peg.1044"/>
<keyword evidence="4 7" id="KW-1133">Transmembrane helix</keyword>
<dbReference type="GO" id="GO:0016020">
    <property type="term" value="C:membrane"/>
    <property type="evidence" value="ECO:0007669"/>
    <property type="project" value="UniProtKB-SubCell"/>
</dbReference>
<evidence type="ECO:0000256" key="7">
    <source>
        <dbReference type="SAM" id="Phobius"/>
    </source>
</evidence>
<evidence type="ECO:0000313" key="9">
    <source>
        <dbReference type="EMBL" id="KKB64661.1"/>
    </source>
</evidence>
<accession>A0A0F5K3G8</accession>
<dbReference type="GO" id="GO:1902600">
    <property type="term" value="P:proton transmembrane transport"/>
    <property type="evidence" value="ECO:0007669"/>
    <property type="project" value="InterPro"/>
</dbReference>
<feature type="transmembrane region" description="Helical" evidence="7">
    <location>
        <begin position="378"/>
        <end position="398"/>
    </location>
</feature>
<feature type="transmembrane region" description="Helical" evidence="7">
    <location>
        <begin position="235"/>
        <end position="252"/>
    </location>
</feature>
<dbReference type="InterPro" id="IPR006153">
    <property type="entry name" value="Cation/H_exchanger_TM"/>
</dbReference>
<feature type="transmembrane region" description="Helical" evidence="7">
    <location>
        <begin position="175"/>
        <end position="199"/>
    </location>
</feature>
<protein>
    <submittedName>
        <fullName evidence="9">Sodium:proton antiporter</fullName>
    </submittedName>
</protein>
<reference evidence="9 10" key="1">
    <citation type="submission" date="2015-03" db="EMBL/GenBank/DDBJ databases">
        <title>Draft Genome Sequence of Burkholderia andropogonis type strain ICMP2807, isolated from Sorghum bicolor.</title>
        <authorList>
            <person name="Lopes-Santos L."/>
            <person name="Castro D.B."/>
            <person name="Ottoboni L.M."/>
            <person name="Park D."/>
            <person name="Weirc B.S."/>
            <person name="Destefano S.A."/>
        </authorList>
    </citation>
    <scope>NUCLEOTIDE SEQUENCE [LARGE SCALE GENOMIC DNA]</scope>
    <source>
        <strain evidence="9 10">ICMP2807</strain>
    </source>
</reference>
<name>A0A0F5K3G8_9BURK</name>
<feature type="transmembrane region" description="Helical" evidence="7">
    <location>
        <begin position="211"/>
        <end position="228"/>
    </location>
</feature>
<dbReference type="GO" id="GO:0015297">
    <property type="term" value="F:antiporter activity"/>
    <property type="evidence" value="ECO:0007669"/>
    <property type="project" value="InterPro"/>
</dbReference>
<feature type="transmembrane region" description="Helical" evidence="7">
    <location>
        <begin position="32"/>
        <end position="49"/>
    </location>
</feature>
<dbReference type="OrthoDB" id="9793589at2"/>
<feature type="transmembrane region" description="Helical" evidence="7">
    <location>
        <begin position="286"/>
        <end position="304"/>
    </location>
</feature>
<feature type="domain" description="Cation/H+ exchanger transmembrane" evidence="8">
    <location>
        <begin position="23"/>
        <end position="399"/>
    </location>
</feature>
<feature type="transmembrane region" description="Helical" evidence="7">
    <location>
        <begin position="101"/>
        <end position="121"/>
    </location>
</feature>
<evidence type="ECO:0000259" key="8">
    <source>
        <dbReference type="Pfam" id="PF00999"/>
    </source>
</evidence>
<keyword evidence="6 7" id="KW-0472">Membrane</keyword>
<keyword evidence="10" id="KW-1185">Reference proteome</keyword>
<evidence type="ECO:0000256" key="2">
    <source>
        <dbReference type="ARBA" id="ARBA00022448"/>
    </source>
</evidence>
<keyword evidence="2" id="KW-0813">Transport</keyword>
<dbReference type="PANTHER" id="PTHR32468">
    <property type="entry name" value="CATION/H + ANTIPORTER"/>
    <property type="match status" value="1"/>
</dbReference>
<feature type="transmembrane region" description="Helical" evidence="7">
    <location>
        <begin position="61"/>
        <end position="80"/>
    </location>
</feature>
<evidence type="ECO:0000313" key="10">
    <source>
        <dbReference type="Proteomes" id="UP000033618"/>
    </source>
</evidence>
<proteinExistence type="predicted"/>
<dbReference type="STRING" id="28092.WM40_04410"/>
<comment type="caution">
    <text evidence="9">The sequence shown here is derived from an EMBL/GenBank/DDBJ whole genome shotgun (WGS) entry which is preliminary data.</text>
</comment>
<dbReference type="Gene3D" id="1.20.1530.20">
    <property type="match status" value="1"/>
</dbReference>
<keyword evidence="3 7" id="KW-0812">Transmembrane</keyword>
<organism evidence="9 10">
    <name type="scientific">Robbsia andropogonis</name>
    <dbReference type="NCBI Taxonomy" id="28092"/>
    <lineage>
        <taxon>Bacteria</taxon>
        <taxon>Pseudomonadati</taxon>
        <taxon>Pseudomonadota</taxon>
        <taxon>Betaproteobacteria</taxon>
        <taxon>Burkholderiales</taxon>
        <taxon>Burkholderiaceae</taxon>
        <taxon>Robbsia</taxon>
    </lineage>
</organism>
<feature type="transmembrane region" description="Helical" evidence="7">
    <location>
        <begin position="6"/>
        <end position="25"/>
    </location>
</feature>
<sequence>MPSVLPFFYDIALFIGIPWLIWVALRRSLPLAVVPILLGLILATARLPMKSLGLPSVPGDQIGFIGVVLLAFTAGLETRHPPVITGRDGGSKTIARPPLKPLRIASAAALALALPFVTGTLVSRFHLLDQANWVPPHGNNWISACTIGLCIAVSALPVLVGLLRELTPEQQPLGFIALSVALIDDAVLWLGLATIQLAANVGTSLHWGKTQIMAIGCLVLLGAMGWLAERHEKPVHPIIAWMIAAVFLVGGSWCSARLGIHELIGAFAAGALLPPRWMRRIHIERLGQISLIALAPLFFGHSGLNIDGRVMGWAAMSAALLLLLVSAVSKMTALWILPPVAGLDARERWGIGTLLQCKGLMEIVAATVLHKQGLLSEFAYAALVTLAVISTTMTSPLFKLLMCKRHMRTAVTG</sequence>
<evidence type="ECO:0000256" key="5">
    <source>
        <dbReference type="ARBA" id="ARBA00023065"/>
    </source>
</evidence>
<dbReference type="InterPro" id="IPR038770">
    <property type="entry name" value="Na+/solute_symporter_sf"/>
</dbReference>
<dbReference type="AlphaFoldDB" id="A0A0F5K3G8"/>